<evidence type="ECO:0000313" key="3">
    <source>
        <dbReference type="Proteomes" id="UP000315295"/>
    </source>
</evidence>
<organism evidence="2 3">
    <name type="scientific">Malus baccata</name>
    <name type="common">Siberian crab apple</name>
    <name type="synonym">Pyrus baccata</name>
    <dbReference type="NCBI Taxonomy" id="106549"/>
    <lineage>
        <taxon>Eukaryota</taxon>
        <taxon>Viridiplantae</taxon>
        <taxon>Streptophyta</taxon>
        <taxon>Embryophyta</taxon>
        <taxon>Tracheophyta</taxon>
        <taxon>Spermatophyta</taxon>
        <taxon>Magnoliopsida</taxon>
        <taxon>eudicotyledons</taxon>
        <taxon>Gunneridae</taxon>
        <taxon>Pentapetalae</taxon>
        <taxon>rosids</taxon>
        <taxon>fabids</taxon>
        <taxon>Rosales</taxon>
        <taxon>Rosaceae</taxon>
        <taxon>Amygdaloideae</taxon>
        <taxon>Maleae</taxon>
        <taxon>Malus</taxon>
    </lineage>
</organism>
<dbReference type="AlphaFoldDB" id="A0A540M236"/>
<name>A0A540M236_MALBA</name>
<evidence type="ECO:0000313" key="2">
    <source>
        <dbReference type="EMBL" id="TQD92756.1"/>
    </source>
</evidence>
<feature type="region of interest" description="Disordered" evidence="1">
    <location>
        <begin position="1"/>
        <end position="51"/>
    </location>
</feature>
<sequence length="95" mass="10408">MVMDDDDDEDVDASETNIGLEGSHQTKVATQAHSDSSSASTSRKRERPNKILDGLGKIASVLKNMVGGHDFKMLKLVDGLKEYCEDDDHNLSEKS</sequence>
<protein>
    <submittedName>
        <fullName evidence="2">Uncharacterized protein</fullName>
    </submittedName>
</protein>
<dbReference type="EMBL" id="VIEB01000386">
    <property type="protein sequence ID" value="TQD92756.1"/>
    <property type="molecule type" value="Genomic_DNA"/>
</dbReference>
<evidence type="ECO:0000256" key="1">
    <source>
        <dbReference type="SAM" id="MobiDB-lite"/>
    </source>
</evidence>
<gene>
    <name evidence="2" type="ORF">C1H46_021634</name>
</gene>
<dbReference type="Proteomes" id="UP000315295">
    <property type="component" value="Unassembled WGS sequence"/>
</dbReference>
<feature type="compositionally biased region" description="Polar residues" evidence="1">
    <location>
        <begin position="23"/>
        <end position="33"/>
    </location>
</feature>
<accession>A0A540M236</accession>
<feature type="compositionally biased region" description="Acidic residues" evidence="1">
    <location>
        <begin position="1"/>
        <end position="13"/>
    </location>
</feature>
<comment type="caution">
    <text evidence="2">The sequence shown here is derived from an EMBL/GenBank/DDBJ whole genome shotgun (WGS) entry which is preliminary data.</text>
</comment>
<proteinExistence type="predicted"/>
<reference evidence="2 3" key="1">
    <citation type="journal article" date="2019" name="G3 (Bethesda)">
        <title>Sequencing of a Wild Apple (Malus baccata) Genome Unravels the Differences Between Cultivated and Wild Apple Species Regarding Disease Resistance and Cold Tolerance.</title>
        <authorList>
            <person name="Chen X."/>
        </authorList>
    </citation>
    <scope>NUCLEOTIDE SEQUENCE [LARGE SCALE GENOMIC DNA]</scope>
    <source>
        <strain evidence="3">cv. Shandingzi</strain>
        <tissue evidence="2">Leaves</tissue>
    </source>
</reference>
<keyword evidence="3" id="KW-1185">Reference proteome</keyword>